<dbReference type="EMBL" id="CP002623">
    <property type="protein sequence ID" value="AEI94987.1"/>
    <property type="molecule type" value="Genomic_DNA"/>
</dbReference>
<gene>
    <name evidence="1" type="ordered locus">RLO149_c030310</name>
</gene>
<organism evidence="1 2">
    <name type="scientific">Roseobacter litoralis (strain ATCC 49566 / DSM 6996 / JCM 21268 / NBRC 15278 / OCh 149)</name>
    <dbReference type="NCBI Taxonomy" id="391595"/>
    <lineage>
        <taxon>Bacteria</taxon>
        <taxon>Pseudomonadati</taxon>
        <taxon>Pseudomonadota</taxon>
        <taxon>Alphaproteobacteria</taxon>
        <taxon>Rhodobacterales</taxon>
        <taxon>Roseobacteraceae</taxon>
        <taxon>Roseobacter</taxon>
    </lineage>
</organism>
<reference evidence="1 2" key="1">
    <citation type="journal article" date="2011" name="BMC Genomics">
        <title>Comparative genome analysis and genome-guided physiological analysis of Roseobacter litoralis.</title>
        <authorList>
            <person name="Kalhoefer D."/>
            <person name="Thole S."/>
            <person name="Voget S."/>
            <person name="Lehmann R."/>
            <person name="Liesegang H."/>
            <person name="Wollher A."/>
            <person name="Daniel R."/>
            <person name="Simon M."/>
            <person name="Brinkhoff T."/>
        </authorList>
    </citation>
    <scope>NUCLEOTIDE SEQUENCE [LARGE SCALE GENOMIC DNA]</scope>
    <source>
        <strain evidence="2">ATCC 49566 / DSM 6996 / JCM 21268 / NBRC 15278 / OCh 149</strain>
    </source>
</reference>
<name>F7ZI37_ROSLO</name>
<evidence type="ECO:0000313" key="2">
    <source>
        <dbReference type="Proteomes" id="UP000001353"/>
    </source>
</evidence>
<accession>F7ZI37</accession>
<dbReference type="HOGENOM" id="CLU_141071_1_0_5"/>
<dbReference type="STRING" id="391595.RLO149_c030310"/>
<protein>
    <submittedName>
        <fullName evidence="1">Uncharacterized protein</fullName>
    </submittedName>
</protein>
<dbReference type="eggNOG" id="ENOG5033C4A">
    <property type="taxonomic scope" value="Bacteria"/>
</dbReference>
<dbReference type="Proteomes" id="UP000001353">
    <property type="component" value="Chromosome"/>
</dbReference>
<proteinExistence type="predicted"/>
<dbReference type="AlphaFoldDB" id="F7ZI37"/>
<evidence type="ECO:0000313" key="1">
    <source>
        <dbReference type="EMBL" id="AEI94987.1"/>
    </source>
</evidence>
<dbReference type="KEGG" id="rli:RLO149_c030310"/>
<keyword evidence="2" id="KW-1185">Reference proteome</keyword>
<sequence length="117" mass="11786">MLRPLSSPVLGVLVSLLLIATGHSMAMARGAAAATGQMVICTGAGPTTVYTDADGAPTGAPHICPDCILVFGDLASPATLTPQTEIIGTQAKMLRPDAARACDVETGFLSRAPPAVL</sequence>